<keyword evidence="2" id="KW-0472">Membrane</keyword>
<organism evidence="5 6">
    <name type="scientific">Winogradskyella maritima</name>
    <dbReference type="NCBI Taxonomy" id="1517766"/>
    <lineage>
        <taxon>Bacteria</taxon>
        <taxon>Pseudomonadati</taxon>
        <taxon>Bacteroidota</taxon>
        <taxon>Flavobacteriia</taxon>
        <taxon>Flavobacteriales</taxon>
        <taxon>Flavobacteriaceae</taxon>
        <taxon>Winogradskyella</taxon>
    </lineage>
</organism>
<dbReference type="Proteomes" id="UP001595812">
    <property type="component" value="Unassembled WGS sequence"/>
</dbReference>
<dbReference type="SUPFAM" id="SSF49464">
    <property type="entry name" value="Carboxypeptidase regulatory domain-like"/>
    <property type="match status" value="1"/>
</dbReference>
<gene>
    <name evidence="5" type="ORF">ACFOSX_03990</name>
</gene>
<evidence type="ECO:0000256" key="1">
    <source>
        <dbReference type="ARBA" id="ARBA00004442"/>
    </source>
</evidence>
<proteinExistence type="predicted"/>
<dbReference type="Gene3D" id="2.40.170.20">
    <property type="entry name" value="TonB-dependent receptor, beta-barrel domain"/>
    <property type="match status" value="2"/>
</dbReference>
<dbReference type="EMBL" id="JBHSAT010000004">
    <property type="protein sequence ID" value="MFC3876384.1"/>
    <property type="molecule type" value="Genomic_DNA"/>
</dbReference>
<evidence type="ECO:0000313" key="5">
    <source>
        <dbReference type="EMBL" id="MFC3876384.1"/>
    </source>
</evidence>
<sequence length="965" mass="107893">MKKSFLFLLFLTASLSVAIAQTVVKGSVLDGTSGEPIPDVTITFEGSSKSTKTDAKGEFSFTSDVPLGEQVLLVEKTGYVTKRYPIVVNDGQTVDISGMTLDYNQSDKDDLYIISISDDNLNSEDDGLTDNISGLLQSSRDVFLNAAAFDFSATFFRPRGLDNANGKVLINGIEMNKQFTGRPQWGNWGGLNDVQRNQEFTMGMSANDYNFGDLAGTNNIVMRASKYREGGRVSYASANRSYTGRVMASYSSGLLEGGWSYSVLGSRRFGNEGFVDGTLYDANSFFGAVEKKINDKHSINFTGIYAQNRRGRSTAITEEVFNLKGREYNPFWGEQDGEIRNSRMREINEPILMLNHYWDVSSKVKLNTNVAYQFGEIANSRIDNNGSRLVIFEGVPRYIGGARNPTPEYYQNLPSFFLQDQTPSAFDYQQAFLAQQEFQQDGQLDWNRLYEANATLRAQGGNSVYALQSDVIEDQQLTINSILDAELTENIRLNASINYRNLNSQNYARLDDLLGGTGYLDVDNFADDAQGQEFENLAQSDVRNPNRIATEGERYKYNYEIDADVLGAFAQAQFQYSKVDFYLGANVSQTNYQRNGLYENGYYLGKGSEGSFGKGKKLDFSNFGVKAGATYKITGRHLLDVNGSYFTKAPTIRNSFANARQGNQTVRGLESETIQAIDASYIYRSPIVKARLTGFYTGFQDGTDIGFFFTENSSNFVQEIQTNIDRRHIGAELGIEAQVTPTIKLKGAASVGQYTFSNNPNIYYTSANLNSVGIQTLTYGDGTTALKNLHVAGGPERAYQIGFEYRDPDYWNIGVTSNFFSNAYVDASALKRTSAFNTDTALLENDFFGNANNNAGDLVVEGSPFNDYDEEVARQLLKQEQFEDYMLVNVIGGKSWRVDDYFIGFFATINNVFNKEYRTGGFEQSRRVDYRSQITEQSNPNGPIFGNRYFYGNGTTYYLNLYVRF</sequence>
<dbReference type="SUPFAM" id="SSF56935">
    <property type="entry name" value="Porins"/>
    <property type="match status" value="1"/>
</dbReference>
<keyword evidence="6" id="KW-1185">Reference proteome</keyword>
<dbReference type="Gene3D" id="2.60.40.1120">
    <property type="entry name" value="Carboxypeptidase-like, regulatory domain"/>
    <property type="match status" value="1"/>
</dbReference>
<dbReference type="Pfam" id="PF13620">
    <property type="entry name" value="CarboxypepD_reg"/>
    <property type="match status" value="1"/>
</dbReference>
<evidence type="ECO:0000256" key="4">
    <source>
        <dbReference type="SAM" id="SignalP"/>
    </source>
</evidence>
<protein>
    <submittedName>
        <fullName evidence="5">Carboxypeptidase regulatory-like domain-containing protein</fullName>
    </submittedName>
</protein>
<evidence type="ECO:0000313" key="6">
    <source>
        <dbReference type="Proteomes" id="UP001595812"/>
    </source>
</evidence>
<name>A0ABV8AG15_9FLAO</name>
<keyword evidence="4" id="KW-0732">Signal</keyword>
<comment type="subcellular location">
    <subcellularLocation>
        <location evidence="1">Cell outer membrane</location>
    </subcellularLocation>
</comment>
<reference evidence="6" key="1">
    <citation type="journal article" date="2019" name="Int. J. Syst. Evol. Microbiol.">
        <title>The Global Catalogue of Microorganisms (GCM) 10K type strain sequencing project: providing services to taxonomists for standard genome sequencing and annotation.</title>
        <authorList>
            <consortium name="The Broad Institute Genomics Platform"/>
            <consortium name="The Broad Institute Genome Sequencing Center for Infectious Disease"/>
            <person name="Wu L."/>
            <person name="Ma J."/>
        </authorList>
    </citation>
    <scope>NUCLEOTIDE SEQUENCE [LARGE SCALE GENOMIC DNA]</scope>
    <source>
        <strain evidence="6">CECT 8979</strain>
    </source>
</reference>
<feature type="signal peptide" evidence="4">
    <location>
        <begin position="1"/>
        <end position="20"/>
    </location>
</feature>
<dbReference type="RefSeq" id="WP_386097248.1">
    <property type="nucleotide sequence ID" value="NZ_JBHSAT010000004.1"/>
</dbReference>
<evidence type="ECO:0000256" key="3">
    <source>
        <dbReference type="ARBA" id="ARBA00023237"/>
    </source>
</evidence>
<comment type="caution">
    <text evidence="5">The sequence shown here is derived from an EMBL/GenBank/DDBJ whole genome shotgun (WGS) entry which is preliminary data.</text>
</comment>
<dbReference type="InterPro" id="IPR036942">
    <property type="entry name" value="Beta-barrel_TonB_sf"/>
</dbReference>
<dbReference type="InterPro" id="IPR008969">
    <property type="entry name" value="CarboxyPept-like_regulatory"/>
</dbReference>
<keyword evidence="3" id="KW-0998">Cell outer membrane</keyword>
<feature type="chain" id="PRO_5047499824" evidence="4">
    <location>
        <begin position="21"/>
        <end position="965"/>
    </location>
</feature>
<accession>A0ABV8AG15</accession>
<evidence type="ECO:0000256" key="2">
    <source>
        <dbReference type="ARBA" id="ARBA00023136"/>
    </source>
</evidence>